<dbReference type="EMBL" id="JAACNO010001896">
    <property type="protein sequence ID" value="KAF4136807.1"/>
    <property type="molecule type" value="Genomic_DNA"/>
</dbReference>
<proteinExistence type="predicted"/>
<dbReference type="AlphaFoldDB" id="A0A8S9UB82"/>
<name>A0A8S9UB82_PHYIN</name>
<organism evidence="1 2">
    <name type="scientific">Phytophthora infestans</name>
    <name type="common">Potato late blight agent</name>
    <name type="synonym">Botrytis infestans</name>
    <dbReference type="NCBI Taxonomy" id="4787"/>
    <lineage>
        <taxon>Eukaryota</taxon>
        <taxon>Sar</taxon>
        <taxon>Stramenopiles</taxon>
        <taxon>Oomycota</taxon>
        <taxon>Peronosporomycetes</taxon>
        <taxon>Peronosporales</taxon>
        <taxon>Peronosporaceae</taxon>
        <taxon>Phytophthora</taxon>
    </lineage>
</organism>
<accession>A0A8S9UB82</accession>
<dbReference type="Proteomes" id="UP000704712">
    <property type="component" value="Unassembled WGS sequence"/>
</dbReference>
<gene>
    <name evidence="1" type="ORF">GN958_ATG13966</name>
</gene>
<reference evidence="1" key="1">
    <citation type="submission" date="2020-03" db="EMBL/GenBank/DDBJ databases">
        <title>Hybrid Assembly of Korean Phytophthora infestans isolates.</title>
        <authorList>
            <person name="Prokchorchik M."/>
            <person name="Lee Y."/>
            <person name="Seo J."/>
            <person name="Cho J.-H."/>
            <person name="Park Y.-E."/>
            <person name="Jang D.-C."/>
            <person name="Im J.-S."/>
            <person name="Choi J.-G."/>
            <person name="Park H.-J."/>
            <person name="Lee G.-B."/>
            <person name="Lee Y.-G."/>
            <person name="Hong S.-Y."/>
            <person name="Cho K."/>
            <person name="Sohn K.H."/>
        </authorList>
    </citation>
    <scope>NUCLEOTIDE SEQUENCE</scope>
    <source>
        <strain evidence="1">KR_2_A2</strain>
    </source>
</reference>
<evidence type="ECO:0000313" key="2">
    <source>
        <dbReference type="Proteomes" id="UP000704712"/>
    </source>
</evidence>
<evidence type="ECO:0000313" key="1">
    <source>
        <dbReference type="EMBL" id="KAF4136807.1"/>
    </source>
</evidence>
<comment type="caution">
    <text evidence="1">The sequence shown here is derived from an EMBL/GenBank/DDBJ whole genome shotgun (WGS) entry which is preliminary data.</text>
</comment>
<protein>
    <submittedName>
        <fullName evidence="1">Uncharacterized protein</fullName>
    </submittedName>
</protein>
<sequence length="73" mass="7864">MADEARVNDVTVFLATPIAPPSRFAGSEPSDAFFFLAGAERLVDAAIFLASPLRCHREALLRTDYVVGAACKH</sequence>